<dbReference type="SUPFAM" id="SSF47413">
    <property type="entry name" value="lambda repressor-like DNA-binding domains"/>
    <property type="match status" value="1"/>
</dbReference>
<dbReference type="Pfam" id="PF13443">
    <property type="entry name" value="HTH_26"/>
    <property type="match status" value="1"/>
</dbReference>
<dbReference type="CDD" id="cd00093">
    <property type="entry name" value="HTH_XRE"/>
    <property type="match status" value="1"/>
</dbReference>
<dbReference type="GO" id="GO:0003677">
    <property type="term" value="F:DNA binding"/>
    <property type="evidence" value="ECO:0007669"/>
    <property type="project" value="InterPro"/>
</dbReference>
<comment type="caution">
    <text evidence="2">The sequence shown here is derived from an EMBL/GenBank/DDBJ whole genome shotgun (WGS) entry which is preliminary data.</text>
</comment>
<evidence type="ECO:0000313" key="3">
    <source>
        <dbReference type="Proteomes" id="UP000244022"/>
    </source>
</evidence>
<reference evidence="2 3" key="1">
    <citation type="submission" date="2018-03" db="EMBL/GenBank/DDBJ databases">
        <title>Draft genome sequences of four Enterococcus mundtii strains isolated from beef slaughterhouses in Kenya.</title>
        <authorList>
            <person name="Wambui J."/>
            <person name="Stevens M."/>
            <person name="Njage P."/>
            <person name="Stephan R."/>
            <person name="Tasara T."/>
        </authorList>
    </citation>
    <scope>NUCLEOTIDE SEQUENCE [LARGE SCALE GENOMIC DNA]</scope>
    <source>
        <strain evidence="2 3">H18-EM</strain>
    </source>
</reference>
<dbReference type="SMART" id="SM00530">
    <property type="entry name" value="HTH_XRE"/>
    <property type="match status" value="1"/>
</dbReference>
<dbReference type="Proteomes" id="UP000244022">
    <property type="component" value="Unassembled WGS sequence"/>
</dbReference>
<name>A0A2T5DA98_ENTMU</name>
<dbReference type="InterPro" id="IPR010982">
    <property type="entry name" value="Lambda_DNA-bd_dom_sf"/>
</dbReference>
<evidence type="ECO:0000313" key="2">
    <source>
        <dbReference type="EMBL" id="PTO34531.1"/>
    </source>
</evidence>
<dbReference type="InterPro" id="IPR001387">
    <property type="entry name" value="Cro/C1-type_HTH"/>
</dbReference>
<evidence type="ECO:0000259" key="1">
    <source>
        <dbReference type="PROSITE" id="PS50943"/>
    </source>
</evidence>
<feature type="domain" description="HTH cro/C1-type" evidence="1">
    <location>
        <begin position="9"/>
        <end position="64"/>
    </location>
</feature>
<organism evidence="2 3">
    <name type="scientific">Enterococcus mundtii</name>
    <dbReference type="NCBI Taxonomy" id="53346"/>
    <lineage>
        <taxon>Bacteria</taxon>
        <taxon>Bacillati</taxon>
        <taxon>Bacillota</taxon>
        <taxon>Bacilli</taxon>
        <taxon>Lactobacillales</taxon>
        <taxon>Enterococcaceae</taxon>
        <taxon>Enterococcus</taxon>
    </lineage>
</organism>
<sequence>MNKRFRNNLSTILKNKRISYSKLSKETGISRQTISKIINNEFYAMNVHTLVTLLDYLEVGINEFGVVDSELDFIDNQIHKMAFNKKNLAILVNSLSSKTKLSFTFHPYASNHCLNVDSKKYSNKYDFSGNIRIHGTKKETALEVIDFDLWKISKIVSYEEFYDLYRSLIIAFEDYAEKLRFNKIIFNVSSYYAPELQAVLFPRHLTSKDLRELVQSFPYDCRKNELLKFSVLKTCGYGFISVNEEEELLINEINNQVDSMANVSIFEKEKIRMDLMDKNVLERYYHVKKYFKYIY</sequence>
<proteinExistence type="predicted"/>
<dbReference type="PROSITE" id="PS50943">
    <property type="entry name" value="HTH_CROC1"/>
    <property type="match status" value="1"/>
</dbReference>
<protein>
    <recommendedName>
        <fullName evidence="1">HTH cro/C1-type domain-containing protein</fullName>
    </recommendedName>
</protein>
<dbReference type="Gene3D" id="1.10.260.40">
    <property type="entry name" value="lambda repressor-like DNA-binding domains"/>
    <property type="match status" value="1"/>
</dbReference>
<accession>A0A2T5DA98</accession>
<dbReference type="AlphaFoldDB" id="A0A2T5DA98"/>
<dbReference type="RefSeq" id="WP_108146317.1">
    <property type="nucleotide sequence ID" value="NZ_PYGR01000058.1"/>
</dbReference>
<gene>
    <name evidence="2" type="ORF">C6N14_11730</name>
</gene>
<dbReference type="EMBL" id="PYGR01000058">
    <property type="protein sequence ID" value="PTO34531.1"/>
    <property type="molecule type" value="Genomic_DNA"/>
</dbReference>